<evidence type="ECO:0000313" key="4">
    <source>
        <dbReference type="Proteomes" id="UP000694941"/>
    </source>
</evidence>
<proteinExistence type="predicted"/>
<dbReference type="RefSeq" id="XP_013782311.1">
    <property type="nucleotide sequence ID" value="XM_013926857.2"/>
</dbReference>
<feature type="non-terminal residue" evidence="5">
    <location>
        <position position="156"/>
    </location>
</feature>
<gene>
    <name evidence="5" type="primary">LOC106466565</name>
</gene>
<dbReference type="PROSITE" id="PS50958">
    <property type="entry name" value="SMB_2"/>
    <property type="match status" value="1"/>
</dbReference>
<keyword evidence="4" id="KW-1185">Reference proteome</keyword>
<dbReference type="Proteomes" id="UP000694941">
    <property type="component" value="Unplaced"/>
</dbReference>
<dbReference type="InterPro" id="IPR001212">
    <property type="entry name" value="Somatomedin_B_dom"/>
</dbReference>
<dbReference type="GeneID" id="106466565"/>
<evidence type="ECO:0000259" key="3">
    <source>
        <dbReference type="PROSITE" id="PS50958"/>
    </source>
</evidence>
<reference evidence="5" key="1">
    <citation type="submission" date="2025-08" db="UniProtKB">
        <authorList>
            <consortium name="RefSeq"/>
        </authorList>
    </citation>
    <scope>IDENTIFICATION</scope>
    <source>
        <tissue evidence="5">Muscle</tissue>
    </source>
</reference>
<sequence length="156" mass="17736">MISQNYRSATLSAAVVLACLWIAVAKDWYLDLPGDYCRIRRPTTCCPGRDDSCTMPILDTICYCDMFCNRTNSEDCCPDFWDHCLGVRRPPSPEPVIQSHCYHGGNSYNVGQKIKKNCNMCECRHTTSEKFEFVCEDKPCLIQPNLIETVNQGDYG</sequence>
<organism evidence="4 5">
    <name type="scientific">Limulus polyphemus</name>
    <name type="common">Atlantic horseshoe crab</name>
    <dbReference type="NCBI Taxonomy" id="6850"/>
    <lineage>
        <taxon>Eukaryota</taxon>
        <taxon>Metazoa</taxon>
        <taxon>Ecdysozoa</taxon>
        <taxon>Arthropoda</taxon>
        <taxon>Chelicerata</taxon>
        <taxon>Merostomata</taxon>
        <taxon>Xiphosura</taxon>
        <taxon>Limulidae</taxon>
        <taxon>Limulus</taxon>
    </lineage>
</organism>
<evidence type="ECO:0000256" key="2">
    <source>
        <dbReference type="SAM" id="SignalP"/>
    </source>
</evidence>
<feature type="domain" description="SMB" evidence="3">
    <location>
        <begin position="41"/>
        <end position="92"/>
    </location>
</feature>
<evidence type="ECO:0000313" key="5">
    <source>
        <dbReference type="RefSeq" id="XP_013782311.1"/>
    </source>
</evidence>
<keyword evidence="1" id="KW-1015">Disulfide bond</keyword>
<name>A0ABM1BHV3_LIMPO</name>
<keyword evidence="2" id="KW-0732">Signal</keyword>
<evidence type="ECO:0000256" key="1">
    <source>
        <dbReference type="ARBA" id="ARBA00023157"/>
    </source>
</evidence>
<feature type="chain" id="PRO_5045864461" evidence="2">
    <location>
        <begin position="26"/>
        <end position="156"/>
    </location>
</feature>
<dbReference type="PROSITE" id="PS51257">
    <property type="entry name" value="PROKAR_LIPOPROTEIN"/>
    <property type="match status" value="1"/>
</dbReference>
<feature type="signal peptide" evidence="2">
    <location>
        <begin position="1"/>
        <end position="25"/>
    </location>
</feature>
<accession>A0ABM1BHV3</accession>
<protein>
    <submittedName>
        <fullName evidence="5">Tubulointerstitial nephritis antigen-like</fullName>
    </submittedName>
</protein>